<keyword evidence="1" id="KW-0805">Transcription regulation</keyword>
<dbReference type="GO" id="GO:0000981">
    <property type="term" value="F:DNA-binding transcription factor activity, RNA polymerase II-specific"/>
    <property type="evidence" value="ECO:0007669"/>
    <property type="project" value="InterPro"/>
</dbReference>
<dbReference type="InterPro" id="IPR052400">
    <property type="entry name" value="Zn2-C6_fungal_TF"/>
</dbReference>
<dbReference type="OrthoDB" id="5226580at2759"/>
<evidence type="ECO:0000313" key="7">
    <source>
        <dbReference type="Proteomes" id="UP000248340"/>
    </source>
</evidence>
<dbReference type="PANTHER" id="PTHR47657">
    <property type="entry name" value="STEROL REGULATORY ELEMENT-BINDING PROTEIN ECM22"/>
    <property type="match status" value="1"/>
</dbReference>
<accession>A0A319CXS9</accession>
<dbReference type="RefSeq" id="XP_025497427.1">
    <property type="nucleotide sequence ID" value="XM_025638370.1"/>
</dbReference>
<evidence type="ECO:0000259" key="5">
    <source>
        <dbReference type="Pfam" id="PF00172"/>
    </source>
</evidence>
<dbReference type="Pfam" id="PF00172">
    <property type="entry name" value="Zn_clus"/>
    <property type="match status" value="1"/>
</dbReference>
<feature type="domain" description="Zn(2)-C6 fungal-type" evidence="5">
    <location>
        <begin position="39"/>
        <end position="64"/>
    </location>
</feature>
<gene>
    <name evidence="6" type="ORF">BO82DRAFT_388241</name>
</gene>
<sequence>MISNSSPYASPRPVMPRKSHRKSRDGCRTYSERGLIGSQCDEMKPECSNCLNHSVQCVYGPSLKDAHSATATTRKNPRARAELPGINNFKIQFVEFNYVNVSAAPSAPSASLAEETLRVSLSTESTDPAFCLEDFELQHFFLSSTCLSLMEDAPSLSFWQSVVPRMGFKVPLVHHLMLALACLHLARSPEPESRRNCNRCPLRFDYHYGTGLQLLSTALSQPQALTHPSADAVWIGSILVCFISLARGPRAGEFLFFNRGGAGPVEWLALLRGVDTISTMLQKGRAPSNEEQSQDLSEGGHPSHCSAAARQHCAGWQEALTRVCAFTEERAAADPLLPIYRMAMDHTLRAFRSAFSGGGSVDCPGPGRPAATAMQPEPFGFVLCTWVTQLEEPFWTALQAKQPVPLVLLAHFAVLMYRKDGTWVSHGWPAHILRGIWTFLGEDDRALVRWPIDEIRILDL</sequence>
<dbReference type="InterPro" id="IPR001138">
    <property type="entry name" value="Zn2Cys6_DnaBD"/>
</dbReference>
<name>A0A319CXS9_9EURO</name>
<dbReference type="EMBL" id="KZ821674">
    <property type="protein sequence ID" value="PYH87227.1"/>
    <property type="molecule type" value="Genomic_DNA"/>
</dbReference>
<dbReference type="CDD" id="cd00067">
    <property type="entry name" value="GAL4"/>
    <property type="match status" value="1"/>
</dbReference>
<dbReference type="AlphaFoldDB" id="A0A319CXS9"/>
<evidence type="ECO:0000256" key="3">
    <source>
        <dbReference type="ARBA" id="ARBA00023242"/>
    </source>
</evidence>
<protein>
    <recommendedName>
        <fullName evidence="5">Zn(2)-C6 fungal-type domain-containing protein</fullName>
    </recommendedName>
</protein>
<evidence type="ECO:0000256" key="4">
    <source>
        <dbReference type="SAM" id="MobiDB-lite"/>
    </source>
</evidence>
<dbReference type="Proteomes" id="UP000248340">
    <property type="component" value="Unassembled WGS sequence"/>
</dbReference>
<dbReference type="PANTHER" id="PTHR47657:SF13">
    <property type="entry name" value="ZN(2)-C6 FUNGAL-TYPE DOMAIN-CONTAINING PROTEIN-RELATED"/>
    <property type="match status" value="1"/>
</dbReference>
<proteinExistence type="predicted"/>
<dbReference type="Pfam" id="PF11951">
    <property type="entry name" value="Fungal_trans_2"/>
    <property type="match status" value="1"/>
</dbReference>
<keyword evidence="2" id="KW-0804">Transcription</keyword>
<evidence type="ECO:0000313" key="6">
    <source>
        <dbReference type="EMBL" id="PYH87227.1"/>
    </source>
</evidence>
<dbReference type="GeneID" id="37141112"/>
<feature type="region of interest" description="Disordered" evidence="4">
    <location>
        <begin position="283"/>
        <end position="303"/>
    </location>
</feature>
<dbReference type="STRING" id="1448315.A0A319CXS9"/>
<keyword evidence="3" id="KW-0539">Nucleus</keyword>
<evidence type="ECO:0000256" key="1">
    <source>
        <dbReference type="ARBA" id="ARBA00023015"/>
    </source>
</evidence>
<dbReference type="InterPro" id="IPR021858">
    <property type="entry name" value="Fun_TF"/>
</dbReference>
<dbReference type="GO" id="GO:0008270">
    <property type="term" value="F:zinc ion binding"/>
    <property type="evidence" value="ECO:0007669"/>
    <property type="project" value="InterPro"/>
</dbReference>
<evidence type="ECO:0000256" key="2">
    <source>
        <dbReference type="ARBA" id="ARBA00023163"/>
    </source>
</evidence>
<feature type="region of interest" description="Disordered" evidence="4">
    <location>
        <begin position="1"/>
        <end position="28"/>
    </location>
</feature>
<reference evidence="6 7" key="1">
    <citation type="submission" date="2016-12" db="EMBL/GenBank/DDBJ databases">
        <title>The genomes of Aspergillus section Nigri reveals drivers in fungal speciation.</title>
        <authorList>
            <consortium name="DOE Joint Genome Institute"/>
            <person name="Vesth T.C."/>
            <person name="Nybo J."/>
            <person name="Theobald S."/>
            <person name="Brandl J."/>
            <person name="Frisvad J.C."/>
            <person name="Nielsen K.F."/>
            <person name="Lyhne E.K."/>
            <person name="Kogle M.E."/>
            <person name="Kuo A."/>
            <person name="Riley R."/>
            <person name="Clum A."/>
            <person name="Nolan M."/>
            <person name="Lipzen A."/>
            <person name="Salamov A."/>
            <person name="Henrissat B."/>
            <person name="Wiebenga A."/>
            <person name="De Vries R.P."/>
            <person name="Grigoriev I.V."/>
            <person name="Mortensen U.H."/>
            <person name="Andersen M.R."/>
            <person name="Baker S.E."/>
        </authorList>
    </citation>
    <scope>NUCLEOTIDE SEQUENCE [LARGE SCALE GENOMIC DNA]</scope>
    <source>
        <strain evidence="6 7">CBS 121591</strain>
    </source>
</reference>
<keyword evidence="7" id="KW-1185">Reference proteome</keyword>
<organism evidence="6 7">
    <name type="scientific">Aspergillus uvarum CBS 121591</name>
    <dbReference type="NCBI Taxonomy" id="1448315"/>
    <lineage>
        <taxon>Eukaryota</taxon>
        <taxon>Fungi</taxon>
        <taxon>Dikarya</taxon>
        <taxon>Ascomycota</taxon>
        <taxon>Pezizomycotina</taxon>
        <taxon>Eurotiomycetes</taxon>
        <taxon>Eurotiomycetidae</taxon>
        <taxon>Eurotiales</taxon>
        <taxon>Aspergillaceae</taxon>
        <taxon>Aspergillus</taxon>
        <taxon>Aspergillus subgen. Circumdati</taxon>
    </lineage>
</organism>
<dbReference type="VEuPathDB" id="FungiDB:BO82DRAFT_388241"/>